<feature type="compositionally biased region" description="Basic and acidic residues" evidence="1">
    <location>
        <begin position="78"/>
        <end position="99"/>
    </location>
</feature>
<reference evidence="3 4" key="1">
    <citation type="journal article" date="2014" name="Front. Microbiol.">
        <title>Population and genomic analysis of the genus Halorubrum.</title>
        <authorList>
            <person name="Fullmer M.S."/>
            <person name="Soucy S.M."/>
            <person name="Swithers K.S."/>
            <person name="Makkay A.M."/>
            <person name="Wheeler R."/>
            <person name="Ventosa A."/>
            <person name="Gogarten J.P."/>
            <person name="Papke R.T."/>
        </authorList>
    </citation>
    <scope>NUCLEOTIDE SEQUENCE [LARGE SCALE GENOMIC DNA]</scope>
    <source>
        <strain evidence="3 4">Cb34</strain>
    </source>
</reference>
<dbReference type="OrthoDB" id="331494at2157"/>
<organism evidence="3 4">
    <name type="scientific">Halorubrum halodurans</name>
    <dbReference type="NCBI Taxonomy" id="1383851"/>
    <lineage>
        <taxon>Archaea</taxon>
        <taxon>Methanobacteriati</taxon>
        <taxon>Methanobacteriota</taxon>
        <taxon>Stenosarchaea group</taxon>
        <taxon>Halobacteria</taxon>
        <taxon>Halobacteriales</taxon>
        <taxon>Haloferacaceae</taxon>
        <taxon>Halorubrum</taxon>
    </lineage>
</organism>
<keyword evidence="2" id="KW-1133">Transmembrane helix</keyword>
<gene>
    <name evidence="3" type="ORF">DJ70_15585</name>
</gene>
<protein>
    <submittedName>
        <fullName evidence="3">Uncharacterized protein</fullName>
    </submittedName>
</protein>
<proteinExistence type="predicted"/>
<sequence>MDRAVPFATAFLVGVCVFAWLAGPVLEARFGAEALLAAYGGVAAGAAATVYVLVRRIDARLGGGTAGAGTETNAADPEEGRATDSVTDRDGDGTVDRDGTASGDGGSRADDTVTVSLDELEALDVEREVRELKAERKSGRDGRE</sequence>
<dbReference type="Proteomes" id="UP000216308">
    <property type="component" value="Unassembled WGS sequence"/>
</dbReference>
<keyword evidence="2" id="KW-0472">Membrane</keyword>
<dbReference type="EMBL" id="NHPJ01000136">
    <property type="protein sequence ID" value="OYR53774.1"/>
    <property type="molecule type" value="Genomic_DNA"/>
</dbReference>
<feature type="transmembrane region" description="Helical" evidence="2">
    <location>
        <begin position="35"/>
        <end position="54"/>
    </location>
</feature>
<evidence type="ECO:0000313" key="4">
    <source>
        <dbReference type="Proteomes" id="UP000216308"/>
    </source>
</evidence>
<evidence type="ECO:0000256" key="2">
    <source>
        <dbReference type="SAM" id="Phobius"/>
    </source>
</evidence>
<comment type="caution">
    <text evidence="3">The sequence shown here is derived from an EMBL/GenBank/DDBJ whole genome shotgun (WGS) entry which is preliminary data.</text>
</comment>
<accession>A0A256IB38</accession>
<evidence type="ECO:0000313" key="3">
    <source>
        <dbReference type="EMBL" id="OYR53774.1"/>
    </source>
</evidence>
<dbReference type="RefSeq" id="WP_094534615.1">
    <property type="nucleotide sequence ID" value="NZ_NHPJ01000136.1"/>
</dbReference>
<keyword evidence="4" id="KW-1185">Reference proteome</keyword>
<keyword evidence="2" id="KW-0812">Transmembrane</keyword>
<dbReference type="AlphaFoldDB" id="A0A256IB38"/>
<evidence type="ECO:0000256" key="1">
    <source>
        <dbReference type="SAM" id="MobiDB-lite"/>
    </source>
</evidence>
<name>A0A256IB38_9EURY</name>
<feature type="region of interest" description="Disordered" evidence="1">
    <location>
        <begin position="62"/>
        <end position="117"/>
    </location>
</feature>